<feature type="region of interest" description="Disordered" evidence="4">
    <location>
        <begin position="166"/>
        <end position="647"/>
    </location>
</feature>
<feature type="domain" description="PH" evidence="5">
    <location>
        <begin position="879"/>
        <end position="988"/>
    </location>
</feature>
<dbReference type="RefSeq" id="XP_031433373.1">
    <property type="nucleotide sequence ID" value="XM_031577513.2"/>
</dbReference>
<feature type="domain" description="SEC7" evidence="6">
    <location>
        <begin position="671"/>
        <end position="835"/>
    </location>
</feature>
<dbReference type="SMART" id="SM00233">
    <property type="entry name" value="PH"/>
    <property type="match status" value="1"/>
</dbReference>
<dbReference type="InterPro" id="IPR035999">
    <property type="entry name" value="Sec7_dom_sf"/>
</dbReference>
<dbReference type="PANTHER" id="PTHR10663:SF338">
    <property type="entry name" value="PH AND SEC7 DOMAIN-CONTAINING PROTEIN 4"/>
    <property type="match status" value="1"/>
</dbReference>
<dbReference type="SUPFAM" id="SSF50729">
    <property type="entry name" value="PH domain-like"/>
    <property type="match status" value="1"/>
</dbReference>
<dbReference type="GO" id="GO:0005085">
    <property type="term" value="F:guanyl-nucleotide exchange factor activity"/>
    <property type="evidence" value="ECO:0007669"/>
    <property type="project" value="InterPro"/>
</dbReference>
<dbReference type="AlphaFoldDB" id="A0A6P8GA45"/>
<evidence type="ECO:0000313" key="10">
    <source>
        <dbReference type="RefSeq" id="XP_031433372.1"/>
    </source>
</evidence>
<feature type="compositionally biased region" description="Polar residues" evidence="4">
    <location>
        <begin position="612"/>
        <end position="641"/>
    </location>
</feature>
<dbReference type="FunFam" id="2.30.29.30:FF:000054">
    <property type="entry name" value="PH and SEC7 domain-containing protein 3"/>
    <property type="match status" value="1"/>
</dbReference>
<dbReference type="SUPFAM" id="SSF48425">
    <property type="entry name" value="Sec7 domain"/>
    <property type="match status" value="1"/>
</dbReference>
<feature type="compositionally biased region" description="Basic and acidic residues" evidence="4">
    <location>
        <begin position="502"/>
        <end position="522"/>
    </location>
</feature>
<keyword evidence="3" id="KW-0472">Membrane</keyword>
<dbReference type="PROSITE" id="PS50003">
    <property type="entry name" value="PH_DOMAIN"/>
    <property type="match status" value="1"/>
</dbReference>
<evidence type="ECO:0000256" key="3">
    <source>
        <dbReference type="ARBA" id="ARBA00023136"/>
    </source>
</evidence>
<dbReference type="KEGG" id="char:105901412"/>
<dbReference type="RefSeq" id="XP_031433374.1">
    <property type="nucleotide sequence ID" value="XM_031577514.2"/>
</dbReference>
<dbReference type="Pfam" id="PF15410">
    <property type="entry name" value="PH_9"/>
    <property type="match status" value="1"/>
</dbReference>
<dbReference type="GeneID" id="105901412"/>
<feature type="compositionally biased region" description="Basic and acidic residues" evidence="4">
    <location>
        <begin position="177"/>
        <end position="186"/>
    </location>
</feature>
<evidence type="ECO:0000259" key="5">
    <source>
        <dbReference type="PROSITE" id="PS50003"/>
    </source>
</evidence>
<feature type="compositionally biased region" description="Polar residues" evidence="4">
    <location>
        <begin position="232"/>
        <end position="247"/>
    </location>
</feature>
<comment type="subcellular location">
    <subcellularLocation>
        <location evidence="1">Cell projection</location>
        <location evidence="1">Ruffle membrane</location>
    </subcellularLocation>
</comment>
<evidence type="ECO:0000313" key="8">
    <source>
        <dbReference type="RefSeq" id="XP_012684351.2"/>
    </source>
</evidence>
<dbReference type="SMART" id="SM00222">
    <property type="entry name" value="Sec7"/>
    <property type="match status" value="1"/>
</dbReference>
<feature type="compositionally biased region" description="Acidic residues" evidence="4">
    <location>
        <begin position="437"/>
        <end position="468"/>
    </location>
</feature>
<evidence type="ECO:0000256" key="2">
    <source>
        <dbReference type="ARBA" id="ARBA00022475"/>
    </source>
</evidence>
<feature type="compositionally biased region" description="Polar residues" evidence="4">
    <location>
        <begin position="482"/>
        <end position="491"/>
    </location>
</feature>
<dbReference type="RefSeq" id="XP_031433371.1">
    <property type="nucleotide sequence ID" value="XM_031577511.2"/>
</dbReference>
<dbReference type="InterPro" id="IPR000904">
    <property type="entry name" value="Sec7_dom"/>
</dbReference>
<feature type="compositionally biased region" description="Polar residues" evidence="4">
    <location>
        <begin position="584"/>
        <end position="601"/>
    </location>
</feature>
<dbReference type="PANTHER" id="PTHR10663">
    <property type="entry name" value="GUANYL-NUCLEOTIDE EXCHANGE FACTOR"/>
    <property type="match status" value="1"/>
</dbReference>
<feature type="compositionally biased region" description="Polar residues" evidence="4">
    <location>
        <begin position="349"/>
        <end position="358"/>
    </location>
</feature>
<sequence length="1164" mass="128912">MEEEELNGPHCGEFPSFLTNSSDDGNSIELCGDRSLHSGSGLMPCDEPESLAAYPITLPSMPLSFATVQWDEPSTPTDLLLPVTDSSSVDELSCSDGVSPDWVVNPLSLVSPTLTESESADGMLPDGNGVRLPQSGISDQHTDVDQQACDSVEAVLVMNLMASGDKEETSLSGDGEISQHEEHTVEEMGPAEADCTETSKIPECTGDSETPDQRGRLSTPGMEENQPHPETFTATEAQQQQGCSTDGGNDGEIVEVDDETLEEDERENTSSDSAQDGECVGTDSSLGCDEDTALEQPVLIQENTDTEEIPLSGQDEQCNPDEESMSVDQMMPEPTEHQECLQPPECESDSQADSSQLCGRTEQGEPPEAGDELRPESGPEETSACEEGLDRGQGSKVTQLTHGGETSSLTEQENEESLEGTLETERTETGRPSECVEGGEVEEKEPETAECSEETEDQQEVENMEAEEQQQIPLQSEEKEQSLCSVESESSGIEPATAQAEQMEKTEEGGPPDEAKQTEHPSETVMEESDMTTKPIEQSDETLGEESSETNQNEESVETNHTEETKPTEANESSETEGTNESEQIPTEQSEEAGQTDTPEQSETKQAEEQMESSQQTERTEQAESAQTTAHSNQQSEQPVSTAEGEDSLVRHMEGKTEQLEGQMQETGDSGVAVTYMNGGAVDREAARTLAEKLFRLEGIHRTDVVRHLDKDNEFSRAVGEEYLKFFDFTSQTLDQALRAFLKVVVLIGETQERERVLQRFSSRFHECSPHACPSAGAVLTLTCAMMLLNSDLHGQNVGKSMSQSNFVSNLDGMDEGENFNKDVLKGLYNSIKNEPLEWAVDEKELQSSMMLPEDAGTGTLMRSKGNPFQSVPHDKKATVFHKGFLKRKAHADIDGKRTPWGKRKWKTFYCVLKGMVLYLQKDDYSSDWQSSEEVVSVHHALAERAVDYTKRPYVFRLQTADWRVFLFEAASTEQMSSWIGRINLVSALYSSPPFPAAVGSQRKFFRPILPASQSSLTLDKQLQSHAAMLQSFQEDLAHLQEGFPEGRKPKARELEEHKIKEEYLQHERCRYEVYVQMLEAWSSLKRSSTSGFNANDLGLFDREVGRDTHDEEEDEADGGMKRSHSSPSLELEMAPPPVVKVRRNISERRTYRKIIIPRRNREL</sequence>
<name>A0A6P8GA45_CLUHA</name>
<evidence type="ECO:0000259" key="6">
    <source>
        <dbReference type="PROSITE" id="PS50190"/>
    </source>
</evidence>
<gene>
    <name evidence="8 9 10 11 12" type="primary">LOC105901412</name>
</gene>
<feature type="region of interest" description="Disordered" evidence="4">
    <location>
        <begin position="1"/>
        <end position="22"/>
    </location>
</feature>
<protein>
    <submittedName>
        <fullName evidence="8 9">PH and SEC7 domain-containing protein 4 isoform X1</fullName>
    </submittedName>
</protein>
<dbReference type="InterPro" id="IPR041681">
    <property type="entry name" value="PH_9"/>
</dbReference>
<keyword evidence="7" id="KW-1185">Reference proteome</keyword>
<evidence type="ECO:0000313" key="12">
    <source>
        <dbReference type="RefSeq" id="XP_031433374.1"/>
    </source>
</evidence>
<dbReference type="Gene3D" id="2.30.29.30">
    <property type="entry name" value="Pleckstrin-homology domain (PH domain)/Phosphotyrosine-binding domain (PTB)"/>
    <property type="match status" value="1"/>
</dbReference>
<evidence type="ECO:0000313" key="11">
    <source>
        <dbReference type="RefSeq" id="XP_031433373.1"/>
    </source>
</evidence>
<dbReference type="CDD" id="cd13295">
    <property type="entry name" value="PH_EFA6"/>
    <property type="match status" value="1"/>
</dbReference>
<dbReference type="RefSeq" id="XP_031433372.1">
    <property type="nucleotide sequence ID" value="XM_031577512.2"/>
</dbReference>
<dbReference type="Proteomes" id="UP000515152">
    <property type="component" value="Chromosome 12"/>
</dbReference>
<dbReference type="OrthoDB" id="2157641at2759"/>
<dbReference type="InterPro" id="IPR001849">
    <property type="entry name" value="PH_domain"/>
</dbReference>
<proteinExistence type="predicted"/>
<evidence type="ECO:0000256" key="4">
    <source>
        <dbReference type="SAM" id="MobiDB-lite"/>
    </source>
</evidence>
<feature type="compositionally biased region" description="Acidic residues" evidence="4">
    <location>
        <begin position="252"/>
        <end position="266"/>
    </location>
</feature>
<dbReference type="InterPro" id="IPR001605">
    <property type="entry name" value="PH_dom-spectrin-type"/>
</dbReference>
<dbReference type="RefSeq" id="XP_012684351.2">
    <property type="nucleotide sequence ID" value="XM_012828897.3"/>
</dbReference>
<feature type="region of interest" description="Disordered" evidence="4">
    <location>
        <begin position="1104"/>
        <end position="1144"/>
    </location>
</feature>
<organism evidence="7 9">
    <name type="scientific">Clupea harengus</name>
    <name type="common">Atlantic herring</name>
    <dbReference type="NCBI Taxonomy" id="7950"/>
    <lineage>
        <taxon>Eukaryota</taxon>
        <taxon>Metazoa</taxon>
        <taxon>Chordata</taxon>
        <taxon>Craniata</taxon>
        <taxon>Vertebrata</taxon>
        <taxon>Euteleostomi</taxon>
        <taxon>Actinopterygii</taxon>
        <taxon>Neopterygii</taxon>
        <taxon>Teleostei</taxon>
        <taxon>Clupei</taxon>
        <taxon>Clupeiformes</taxon>
        <taxon>Clupeoidei</taxon>
        <taxon>Clupeidae</taxon>
        <taxon>Clupea</taxon>
    </lineage>
</organism>
<dbReference type="InterPro" id="IPR011993">
    <property type="entry name" value="PH-like_dom_sf"/>
</dbReference>
<keyword evidence="2" id="KW-1003">Cell membrane</keyword>
<dbReference type="PRINTS" id="PR00683">
    <property type="entry name" value="SPECTRINPH"/>
</dbReference>
<accession>A0A6P8GA45</accession>
<dbReference type="GO" id="GO:0032587">
    <property type="term" value="C:ruffle membrane"/>
    <property type="evidence" value="ECO:0007669"/>
    <property type="project" value="UniProtKB-SubCell"/>
</dbReference>
<dbReference type="GO" id="GO:0005543">
    <property type="term" value="F:phospholipid binding"/>
    <property type="evidence" value="ECO:0007669"/>
    <property type="project" value="InterPro"/>
</dbReference>
<evidence type="ECO:0000313" key="7">
    <source>
        <dbReference type="Proteomes" id="UP000515152"/>
    </source>
</evidence>
<dbReference type="GO" id="GO:0032012">
    <property type="term" value="P:regulation of ARF protein signal transduction"/>
    <property type="evidence" value="ECO:0007669"/>
    <property type="project" value="InterPro"/>
</dbReference>
<dbReference type="Gene3D" id="1.10.1000.11">
    <property type="entry name" value="Arf Nucleotide-binding Site Opener,domain 2"/>
    <property type="match status" value="1"/>
</dbReference>
<feature type="compositionally biased region" description="Acidic residues" evidence="4">
    <location>
        <begin position="538"/>
        <end position="548"/>
    </location>
</feature>
<dbReference type="PROSITE" id="PS50190">
    <property type="entry name" value="SEC7"/>
    <property type="match status" value="1"/>
</dbReference>
<dbReference type="InterPro" id="IPR023394">
    <property type="entry name" value="Sec7_C_sf"/>
</dbReference>
<evidence type="ECO:0000313" key="9">
    <source>
        <dbReference type="RefSeq" id="XP_031433371.1"/>
    </source>
</evidence>
<reference evidence="8 9" key="1">
    <citation type="submission" date="2025-04" db="UniProtKB">
        <authorList>
            <consortium name="RefSeq"/>
        </authorList>
    </citation>
    <scope>IDENTIFICATION</scope>
</reference>
<dbReference type="CDD" id="cd00171">
    <property type="entry name" value="Sec7"/>
    <property type="match status" value="1"/>
</dbReference>
<evidence type="ECO:0000256" key="1">
    <source>
        <dbReference type="ARBA" id="ARBA00004632"/>
    </source>
</evidence>
<dbReference type="Pfam" id="PF01369">
    <property type="entry name" value="Sec7"/>
    <property type="match status" value="1"/>
</dbReference>
<feature type="compositionally biased region" description="Basic and acidic residues" evidence="4">
    <location>
        <begin position="558"/>
        <end position="569"/>
    </location>
</feature>